<name>L8TM85_9MICC</name>
<dbReference type="GO" id="GO:0016301">
    <property type="term" value="F:kinase activity"/>
    <property type="evidence" value="ECO:0007669"/>
    <property type="project" value="UniProtKB-KW"/>
</dbReference>
<feature type="region of interest" description="Disordered" evidence="1">
    <location>
        <begin position="75"/>
        <end position="116"/>
    </location>
</feature>
<protein>
    <submittedName>
        <fullName evidence="4">Protein kinase family protein</fullName>
    </submittedName>
</protein>
<keyword evidence="4" id="KW-0418">Kinase</keyword>
<dbReference type="EMBL" id="AOFD01000087">
    <property type="protein sequence ID" value="ELT42766.1"/>
    <property type="molecule type" value="Genomic_DNA"/>
</dbReference>
<dbReference type="RefSeq" id="WP_009359547.1">
    <property type="nucleotide sequence ID" value="NZ_AOFD01000087.1"/>
</dbReference>
<dbReference type="CDD" id="cd06577">
    <property type="entry name" value="PASTA_pknB"/>
    <property type="match status" value="1"/>
</dbReference>
<feature type="domain" description="PASTA" evidence="3">
    <location>
        <begin position="124"/>
        <end position="177"/>
    </location>
</feature>
<dbReference type="InterPro" id="IPR005543">
    <property type="entry name" value="PASTA_dom"/>
</dbReference>
<dbReference type="PATRIC" id="fig|683150.5.peg.4401"/>
<evidence type="ECO:0000259" key="3">
    <source>
        <dbReference type="Pfam" id="PF03793"/>
    </source>
</evidence>
<feature type="non-terminal residue" evidence="4">
    <location>
        <position position="1"/>
    </location>
</feature>
<reference evidence="5" key="1">
    <citation type="journal article" date="2013" name="Genome Announc.">
        <title>Draft Genome Sequence of the 2-Chloro-4-Nitrophenol-Degrading Bacterium Arthrobacter sp. Strain SJCon.</title>
        <authorList>
            <person name="Vikram S."/>
            <person name="Kumar S."/>
            <person name="Vaidya B."/>
            <person name="Pinnaka A.K."/>
            <person name="Raghava G.P."/>
        </authorList>
    </citation>
    <scope>NUCLEOTIDE SEQUENCE [LARGE SCALE GENOMIC DNA]</scope>
    <source>
        <strain evidence="5">SJCon</strain>
    </source>
</reference>
<feature type="transmembrane region" description="Helical" evidence="2">
    <location>
        <begin position="44"/>
        <end position="64"/>
    </location>
</feature>
<keyword evidence="2" id="KW-0472">Membrane</keyword>
<sequence>DADGPQGPLARANALAAERNWVPEETTYDDEPADEPERKGRSPWTWPLIALILLVLFALVGFFLNQQGILFPSNNATSSPPSSSPQATTASPTVTSASPTPTRNTPSPTQEPTQETVNVIPAAYLGKDYRQVQSELSNLGLAVTVEPLQTSEAAPGRVVGLNPTGPLPVGSPITVTYAVAPPTPTATPTPTPVPTTSSVAAPTATSLLPDCADGELPGAPPTCKP</sequence>
<dbReference type="Proteomes" id="UP000011189">
    <property type="component" value="Unassembled WGS sequence"/>
</dbReference>
<feature type="compositionally biased region" description="Pro residues" evidence="1">
    <location>
        <begin position="181"/>
        <end position="193"/>
    </location>
</feature>
<evidence type="ECO:0000313" key="4">
    <source>
        <dbReference type="EMBL" id="ELT42766.1"/>
    </source>
</evidence>
<feature type="region of interest" description="Disordered" evidence="1">
    <location>
        <begin position="1"/>
        <end position="41"/>
    </location>
</feature>
<keyword evidence="5" id="KW-1185">Reference proteome</keyword>
<feature type="compositionally biased region" description="Low complexity" evidence="1">
    <location>
        <begin position="194"/>
        <end position="206"/>
    </location>
</feature>
<dbReference type="Pfam" id="PF03793">
    <property type="entry name" value="PASTA"/>
    <property type="match status" value="1"/>
</dbReference>
<accession>L8TM85</accession>
<evidence type="ECO:0000313" key="5">
    <source>
        <dbReference type="Proteomes" id="UP000011189"/>
    </source>
</evidence>
<feature type="region of interest" description="Disordered" evidence="1">
    <location>
        <begin position="180"/>
        <end position="225"/>
    </location>
</feature>
<evidence type="ECO:0000256" key="1">
    <source>
        <dbReference type="SAM" id="MobiDB-lite"/>
    </source>
</evidence>
<feature type="compositionally biased region" description="Low complexity" evidence="1">
    <location>
        <begin position="9"/>
        <end position="20"/>
    </location>
</feature>
<evidence type="ECO:0000256" key="2">
    <source>
        <dbReference type="SAM" id="Phobius"/>
    </source>
</evidence>
<keyword evidence="4" id="KW-0808">Transferase</keyword>
<gene>
    <name evidence="4" type="ORF">G205_22551</name>
</gene>
<proteinExistence type="predicted"/>
<organism evidence="4 5">
    <name type="scientific">Arthrobacter nitrophenolicus</name>
    <dbReference type="NCBI Taxonomy" id="683150"/>
    <lineage>
        <taxon>Bacteria</taxon>
        <taxon>Bacillati</taxon>
        <taxon>Actinomycetota</taxon>
        <taxon>Actinomycetes</taxon>
        <taxon>Micrococcales</taxon>
        <taxon>Micrococcaceae</taxon>
        <taxon>Arthrobacter</taxon>
    </lineage>
</organism>
<dbReference type="AlphaFoldDB" id="L8TM85"/>
<comment type="caution">
    <text evidence="4">The sequence shown here is derived from an EMBL/GenBank/DDBJ whole genome shotgun (WGS) entry which is preliminary data.</text>
</comment>
<keyword evidence="2" id="KW-0812">Transmembrane</keyword>
<keyword evidence="2" id="KW-1133">Transmembrane helix</keyword>